<sequence>MVEVFKTNVQENFNAEYLLHHLRQKFPECRINFDLDDCDRILRLEGPSVCSVTVAELLGIHGFTCAILD</sequence>
<name>A0A0E9MUF4_9BACT</name>
<evidence type="ECO:0000313" key="2">
    <source>
        <dbReference type="Proteomes" id="UP000033121"/>
    </source>
</evidence>
<dbReference type="STRING" id="1220578.FPE01S_01_00630"/>
<dbReference type="RefSeq" id="WP_046366986.1">
    <property type="nucleotide sequence ID" value="NZ_BBWV01000001.1"/>
</dbReference>
<evidence type="ECO:0008006" key="3">
    <source>
        <dbReference type="Google" id="ProtNLM"/>
    </source>
</evidence>
<dbReference type="EMBL" id="BBWV01000001">
    <property type="protein sequence ID" value="GAO41051.1"/>
    <property type="molecule type" value="Genomic_DNA"/>
</dbReference>
<gene>
    <name evidence="1" type="ORF">FPE01S_01_00630</name>
</gene>
<evidence type="ECO:0000313" key="1">
    <source>
        <dbReference type="EMBL" id="GAO41051.1"/>
    </source>
</evidence>
<protein>
    <recommendedName>
        <fullName evidence="3">HMA domain-containing protein</fullName>
    </recommendedName>
</protein>
<proteinExistence type="predicted"/>
<accession>A0A0E9MUF4</accession>
<dbReference type="AlphaFoldDB" id="A0A0E9MUF4"/>
<dbReference type="OrthoDB" id="1036397at2"/>
<organism evidence="1 2">
    <name type="scientific">Flavihumibacter petaseus NBRC 106054</name>
    <dbReference type="NCBI Taxonomy" id="1220578"/>
    <lineage>
        <taxon>Bacteria</taxon>
        <taxon>Pseudomonadati</taxon>
        <taxon>Bacteroidota</taxon>
        <taxon>Chitinophagia</taxon>
        <taxon>Chitinophagales</taxon>
        <taxon>Chitinophagaceae</taxon>
        <taxon>Flavihumibacter</taxon>
    </lineage>
</organism>
<dbReference type="Proteomes" id="UP000033121">
    <property type="component" value="Unassembled WGS sequence"/>
</dbReference>
<keyword evidence="2" id="KW-1185">Reference proteome</keyword>
<comment type="caution">
    <text evidence="1">The sequence shown here is derived from an EMBL/GenBank/DDBJ whole genome shotgun (WGS) entry which is preliminary data.</text>
</comment>
<reference evidence="1 2" key="1">
    <citation type="submission" date="2015-04" db="EMBL/GenBank/DDBJ databases">
        <title>Whole genome shotgun sequence of Flavihumibacter petaseus NBRC 106054.</title>
        <authorList>
            <person name="Miyazawa S."/>
            <person name="Hosoyama A."/>
            <person name="Hashimoto M."/>
            <person name="Noguchi M."/>
            <person name="Tsuchikane K."/>
            <person name="Ohji S."/>
            <person name="Yamazoe A."/>
            <person name="Ichikawa N."/>
            <person name="Kimura A."/>
            <person name="Fujita N."/>
        </authorList>
    </citation>
    <scope>NUCLEOTIDE SEQUENCE [LARGE SCALE GENOMIC DNA]</scope>
    <source>
        <strain evidence="1 2">NBRC 106054</strain>
    </source>
</reference>